<gene>
    <name evidence="2" type="ORF">Vbra_9792</name>
</gene>
<keyword evidence="1" id="KW-0732">Signal</keyword>
<evidence type="ECO:0000256" key="1">
    <source>
        <dbReference type="SAM" id="SignalP"/>
    </source>
</evidence>
<keyword evidence="3" id="KW-1185">Reference proteome</keyword>
<dbReference type="InParanoid" id="A0A0G4G9S8"/>
<evidence type="ECO:0000313" key="3">
    <source>
        <dbReference type="Proteomes" id="UP000041254"/>
    </source>
</evidence>
<dbReference type="Proteomes" id="UP000041254">
    <property type="component" value="Unassembled WGS sequence"/>
</dbReference>
<evidence type="ECO:0008006" key="4">
    <source>
        <dbReference type="Google" id="ProtNLM"/>
    </source>
</evidence>
<dbReference type="OrthoDB" id="10626818at2759"/>
<feature type="chain" id="PRO_5005190163" description="Phytase-like domain-containing protein" evidence="1">
    <location>
        <begin position="19"/>
        <end position="595"/>
    </location>
</feature>
<dbReference type="OMA" id="NHEINND"/>
<evidence type="ECO:0000313" key="2">
    <source>
        <dbReference type="EMBL" id="CEM25736.1"/>
    </source>
</evidence>
<organism evidence="2 3">
    <name type="scientific">Vitrella brassicaformis (strain CCMP3155)</name>
    <dbReference type="NCBI Taxonomy" id="1169540"/>
    <lineage>
        <taxon>Eukaryota</taxon>
        <taxon>Sar</taxon>
        <taxon>Alveolata</taxon>
        <taxon>Colpodellida</taxon>
        <taxon>Vitrellaceae</taxon>
        <taxon>Vitrella</taxon>
    </lineage>
</organism>
<reference evidence="2 3" key="1">
    <citation type="submission" date="2014-11" db="EMBL/GenBank/DDBJ databases">
        <authorList>
            <person name="Zhu J."/>
            <person name="Qi W."/>
            <person name="Song R."/>
        </authorList>
    </citation>
    <scope>NUCLEOTIDE SEQUENCE [LARGE SCALE GENOMIC DNA]</scope>
</reference>
<dbReference type="VEuPathDB" id="CryptoDB:Vbra_9792"/>
<protein>
    <recommendedName>
        <fullName evidence="4">Phytase-like domain-containing protein</fullName>
    </recommendedName>
</protein>
<dbReference type="AlphaFoldDB" id="A0A0G4G9S8"/>
<dbReference type="EMBL" id="CDMY01000603">
    <property type="protein sequence ID" value="CEM25736.1"/>
    <property type="molecule type" value="Genomic_DNA"/>
</dbReference>
<accession>A0A0G4G9S8</accession>
<name>A0A0G4G9S8_VITBC</name>
<feature type="signal peptide" evidence="1">
    <location>
        <begin position="1"/>
        <end position="18"/>
    </location>
</feature>
<dbReference type="SUPFAM" id="SSF63825">
    <property type="entry name" value="YWTD domain"/>
    <property type="match status" value="1"/>
</dbReference>
<sequence>MLTVVCAALLLAAPAASATPKDDFMEAALDAMKAVLDAKSRLALMPPDTFPPMAEATAKGYKVGPVVLTTGQKIDPSSGAYNKFKPNIPTYQPAGILDGIGAYTLKDGIVRVFVNHEINNDRGTPYELSDGQGGTWKLIGARVSYLDIDKDTREVLDGGIAYNTIYDADGNIAKNTSIFQVFEGERFKGLDRFCSSQLVPAKQFKDGRGHVDSIYYTGEETGSFFSTVGGAMWALDPQRGDLWQVPALGRGAWENVAELDTGDKEKVALILMDDSAPFDADDFDANQMAGDNETEAAPAYLYIGVKDPAGDFLSRNGLRGGKLYVWVSDTGDRTPLDFRGSGSRKGKWVEIDNSTTEDEALKSDDGSTGFDQFSYPTQRTLWTRAEDLGAFGFSRPEDVATNPKDGKEAVFASTGTVYIIKTDFKDLSARVTILYDGDADEKRRLRSPDNLDWADDGFIYVQEDEAEETTLTGEPLFGEGAANPNEAGIVRIDPHTKAPALLRVANIDRDVVLDASIANPTDAVDVDAGDAGEWESSGILDVSELFDEKPGTLFLFNVQAHGITDQAQFNEGSAIIDEDLVEGGQMIFLEKAEKA</sequence>
<proteinExistence type="predicted"/>